<dbReference type="STRING" id="945713.IALB_1638"/>
<dbReference type="Proteomes" id="UP000007394">
    <property type="component" value="Chromosome"/>
</dbReference>
<name>I0AK39_IGNAJ</name>
<proteinExistence type="predicted"/>
<protein>
    <submittedName>
        <fullName evidence="2">ATP-dependent Lon protease</fullName>
    </submittedName>
</protein>
<evidence type="ECO:0000313" key="3">
    <source>
        <dbReference type="Proteomes" id="UP000007394"/>
    </source>
</evidence>
<keyword evidence="2" id="KW-0645">Protease</keyword>
<dbReference type="PANTHER" id="PTHR23327">
    <property type="entry name" value="RING FINGER PROTEIN 127"/>
    <property type="match status" value="1"/>
</dbReference>
<dbReference type="InterPro" id="IPR015947">
    <property type="entry name" value="PUA-like_sf"/>
</dbReference>
<dbReference type="GO" id="GO:0008233">
    <property type="term" value="F:peptidase activity"/>
    <property type="evidence" value="ECO:0007669"/>
    <property type="project" value="UniProtKB-KW"/>
</dbReference>
<dbReference type="EMBL" id="CP003418">
    <property type="protein sequence ID" value="AFH49346.1"/>
    <property type="molecule type" value="Genomic_DNA"/>
</dbReference>
<gene>
    <name evidence="2" type="primary">lon</name>
    <name evidence="2" type="ordered locus">IALB_1638</name>
</gene>
<dbReference type="Gene3D" id="2.30.130.40">
    <property type="entry name" value="LON domain-like"/>
    <property type="match status" value="1"/>
</dbReference>
<feature type="domain" description="Lon N-terminal" evidence="1">
    <location>
        <begin position="2"/>
        <end position="187"/>
    </location>
</feature>
<dbReference type="AlphaFoldDB" id="I0AK39"/>
<dbReference type="HOGENOM" id="CLU_048359_1_1_10"/>
<accession>I0AK39</accession>
<sequence>MSKIIPLFPLQLVIFPGSQYPLHIFEPRYKTLVTESLERDTGFGIVAKFENKISDVCTYVKIVKVLKKYPNGESDIVVEGFHRYLIDGVTVHPIGYLVAEVEPHNDIPENDNNDLVIQMMILFERLLKRINYELPEEFWTNLSESKNKSFKIAEKAGLTLEQQQELLIKQSENERLKFLIEHLEFLEKKYSDEMTLKKLIMSDGYLNEKKG</sequence>
<keyword evidence="3" id="KW-1185">Reference proteome</keyword>
<dbReference type="GO" id="GO:0006508">
    <property type="term" value="P:proteolysis"/>
    <property type="evidence" value="ECO:0007669"/>
    <property type="project" value="UniProtKB-KW"/>
</dbReference>
<organism evidence="2 3">
    <name type="scientific">Ignavibacterium album (strain DSM 19864 / JCM 16511 / NBRC 101810 / Mat9-16)</name>
    <dbReference type="NCBI Taxonomy" id="945713"/>
    <lineage>
        <taxon>Bacteria</taxon>
        <taxon>Pseudomonadati</taxon>
        <taxon>Ignavibacteriota</taxon>
        <taxon>Ignavibacteria</taxon>
        <taxon>Ignavibacteriales</taxon>
        <taxon>Ignavibacteriaceae</taxon>
        <taxon>Ignavibacterium</taxon>
    </lineage>
</organism>
<keyword evidence="2" id="KW-0378">Hydrolase</keyword>
<dbReference type="KEGG" id="ial:IALB_1638"/>
<dbReference type="eggNOG" id="COG2802">
    <property type="taxonomic scope" value="Bacteria"/>
</dbReference>
<evidence type="ECO:0000259" key="1">
    <source>
        <dbReference type="PROSITE" id="PS51787"/>
    </source>
</evidence>
<dbReference type="InterPro" id="IPR003111">
    <property type="entry name" value="Lon_prtase_N"/>
</dbReference>
<dbReference type="InterPro" id="IPR046336">
    <property type="entry name" value="Lon_prtase_N_sf"/>
</dbReference>
<dbReference type="RefSeq" id="WP_014560499.1">
    <property type="nucleotide sequence ID" value="NC_017464.1"/>
</dbReference>
<dbReference type="OrthoDB" id="25394at2"/>
<reference evidence="2 3" key="1">
    <citation type="journal article" date="2012" name="Front. Microbiol.">
        <title>Complete genome of Ignavibacterium album, a metabolically versatile, flagellated, facultative anaerobe from the phylum Chlorobi.</title>
        <authorList>
            <person name="Liu Z."/>
            <person name="Frigaard N.-U."/>
            <person name="Vogl K."/>
            <person name="Iino T."/>
            <person name="Ohkuma M."/>
            <person name="Overmann J."/>
            <person name="Bryant D.A."/>
        </authorList>
    </citation>
    <scope>NUCLEOTIDE SEQUENCE [LARGE SCALE GENOMIC DNA]</scope>
    <source>
        <strain evidence="3">DSM 19864 / JCM 16511 / NBRC 101810 / Mat9-16</strain>
    </source>
</reference>
<evidence type="ECO:0000313" key="2">
    <source>
        <dbReference type="EMBL" id="AFH49346.1"/>
    </source>
</evidence>
<dbReference type="PROSITE" id="PS51787">
    <property type="entry name" value="LON_N"/>
    <property type="match status" value="1"/>
</dbReference>
<dbReference type="Pfam" id="PF02190">
    <property type="entry name" value="LON_substr_bdg"/>
    <property type="match status" value="1"/>
</dbReference>
<dbReference type="SUPFAM" id="SSF88697">
    <property type="entry name" value="PUA domain-like"/>
    <property type="match status" value="1"/>
</dbReference>
<dbReference type="SMART" id="SM00464">
    <property type="entry name" value="LON"/>
    <property type="match status" value="1"/>
</dbReference>